<organism evidence="2">
    <name type="scientific">Spongospora subterranea</name>
    <dbReference type="NCBI Taxonomy" id="70186"/>
    <lineage>
        <taxon>Eukaryota</taxon>
        <taxon>Sar</taxon>
        <taxon>Rhizaria</taxon>
        <taxon>Endomyxa</taxon>
        <taxon>Phytomyxea</taxon>
        <taxon>Plasmodiophorida</taxon>
        <taxon>Plasmodiophoridae</taxon>
        <taxon>Spongospora</taxon>
    </lineage>
</organism>
<dbReference type="EMBL" id="HACM01005464">
    <property type="protein sequence ID" value="CRZ05906.1"/>
    <property type="molecule type" value="Transcribed_RNA"/>
</dbReference>
<feature type="transmembrane region" description="Helical" evidence="1">
    <location>
        <begin position="47"/>
        <end position="68"/>
    </location>
</feature>
<accession>A0A0H5QWA4</accession>
<keyword evidence="1" id="KW-0472">Membrane</keyword>
<name>A0A0H5QWA4_9EUKA</name>
<sequence length="129" mass="14095">MCTLLEGLLLQSSRLFGLCGIAHDSVYQCPAQLSTLNVTCVPLHPDLIFGVTGSSFDLILFYLIGLFSEIRGKNPKHRMSTSQPQQLVAAGTISCSNALKIEKVNSSRECAGLSRNKWRNPNVLGDRIC</sequence>
<evidence type="ECO:0000256" key="1">
    <source>
        <dbReference type="SAM" id="Phobius"/>
    </source>
</evidence>
<protein>
    <submittedName>
        <fullName evidence="2">Uncharacterized protein</fullName>
    </submittedName>
</protein>
<keyword evidence="1" id="KW-0812">Transmembrane</keyword>
<dbReference type="AlphaFoldDB" id="A0A0H5QWA4"/>
<proteinExistence type="predicted"/>
<evidence type="ECO:0000313" key="2">
    <source>
        <dbReference type="EMBL" id="CRZ05906.1"/>
    </source>
</evidence>
<reference evidence="2" key="1">
    <citation type="submission" date="2015-04" db="EMBL/GenBank/DDBJ databases">
        <title>The genome sequence of the plant pathogenic Rhizarian Plasmodiophora brassicae reveals insights in its biotrophic life cycle and the origin of chitin synthesis.</title>
        <authorList>
            <person name="Schwelm A."/>
            <person name="Fogelqvist J."/>
            <person name="Knaust A."/>
            <person name="Julke S."/>
            <person name="Lilja T."/>
            <person name="Dhandapani V."/>
            <person name="Bonilla-Rosso G."/>
            <person name="Karlsson M."/>
            <person name="Shevchenko A."/>
            <person name="Choi S.R."/>
            <person name="Kim H.G."/>
            <person name="Park J.Y."/>
            <person name="Lim Y.P."/>
            <person name="Ludwig-Muller J."/>
            <person name="Dixelius C."/>
        </authorList>
    </citation>
    <scope>NUCLEOTIDE SEQUENCE</scope>
    <source>
        <tissue evidence="2">Potato root galls</tissue>
    </source>
</reference>
<keyword evidence="1" id="KW-1133">Transmembrane helix</keyword>